<name>A0ACB9E841_9ASTR</name>
<dbReference type="EMBL" id="CM042035">
    <property type="protein sequence ID" value="KAI3754972.1"/>
    <property type="molecule type" value="Genomic_DNA"/>
</dbReference>
<evidence type="ECO:0000313" key="1">
    <source>
        <dbReference type="EMBL" id="KAI3754972.1"/>
    </source>
</evidence>
<evidence type="ECO:0000313" key="2">
    <source>
        <dbReference type="Proteomes" id="UP001056120"/>
    </source>
</evidence>
<sequence>MLGTSAQQHVEPLPGQMIRLVGIHPEGVDLIPEASGLGRWIVLFVELGLKILPSGIEKPPPNLVELLVHSNLYDMVFTVILKFFKGSALKRELERVFIAMSLKCCPSRENSKKHTLLLTSSKDEAIHDSVDIAHHSIGNDQWEALEQYIEKYKCFHARLPVIVAETLLCADRLIELPLWLVQMFKVFSTLL</sequence>
<proteinExistence type="predicted"/>
<protein>
    <submittedName>
        <fullName evidence="1">Uncharacterized protein</fullName>
    </submittedName>
</protein>
<reference evidence="2" key="1">
    <citation type="journal article" date="2022" name="Mol. Ecol. Resour.">
        <title>The genomes of chicory, endive, great burdock and yacon provide insights into Asteraceae palaeo-polyploidization history and plant inulin production.</title>
        <authorList>
            <person name="Fan W."/>
            <person name="Wang S."/>
            <person name="Wang H."/>
            <person name="Wang A."/>
            <person name="Jiang F."/>
            <person name="Liu H."/>
            <person name="Zhao H."/>
            <person name="Xu D."/>
            <person name="Zhang Y."/>
        </authorList>
    </citation>
    <scope>NUCLEOTIDE SEQUENCE [LARGE SCALE GENOMIC DNA]</scope>
    <source>
        <strain evidence="2">cv. Yunnan</strain>
    </source>
</reference>
<comment type="caution">
    <text evidence="1">The sequence shown here is derived from an EMBL/GenBank/DDBJ whole genome shotgun (WGS) entry which is preliminary data.</text>
</comment>
<accession>A0ACB9E841</accession>
<gene>
    <name evidence="1" type="ORF">L1987_54764</name>
</gene>
<keyword evidence="2" id="KW-1185">Reference proteome</keyword>
<organism evidence="1 2">
    <name type="scientific">Smallanthus sonchifolius</name>
    <dbReference type="NCBI Taxonomy" id="185202"/>
    <lineage>
        <taxon>Eukaryota</taxon>
        <taxon>Viridiplantae</taxon>
        <taxon>Streptophyta</taxon>
        <taxon>Embryophyta</taxon>
        <taxon>Tracheophyta</taxon>
        <taxon>Spermatophyta</taxon>
        <taxon>Magnoliopsida</taxon>
        <taxon>eudicotyledons</taxon>
        <taxon>Gunneridae</taxon>
        <taxon>Pentapetalae</taxon>
        <taxon>asterids</taxon>
        <taxon>campanulids</taxon>
        <taxon>Asterales</taxon>
        <taxon>Asteraceae</taxon>
        <taxon>Asteroideae</taxon>
        <taxon>Heliantheae alliance</taxon>
        <taxon>Millerieae</taxon>
        <taxon>Smallanthus</taxon>
    </lineage>
</organism>
<reference evidence="1 2" key="2">
    <citation type="journal article" date="2022" name="Mol. Ecol. Resour.">
        <title>The genomes of chicory, endive, great burdock and yacon provide insights into Asteraceae paleo-polyploidization history and plant inulin production.</title>
        <authorList>
            <person name="Fan W."/>
            <person name="Wang S."/>
            <person name="Wang H."/>
            <person name="Wang A."/>
            <person name="Jiang F."/>
            <person name="Liu H."/>
            <person name="Zhao H."/>
            <person name="Xu D."/>
            <person name="Zhang Y."/>
        </authorList>
    </citation>
    <scope>NUCLEOTIDE SEQUENCE [LARGE SCALE GENOMIC DNA]</scope>
    <source>
        <strain evidence="2">cv. Yunnan</strain>
        <tissue evidence="1">Leaves</tissue>
    </source>
</reference>
<dbReference type="Proteomes" id="UP001056120">
    <property type="component" value="Linkage Group LG18"/>
</dbReference>